<evidence type="ECO:0000313" key="1">
    <source>
        <dbReference type="EMBL" id="CAF4440605.1"/>
    </source>
</evidence>
<dbReference type="Proteomes" id="UP000663881">
    <property type="component" value="Unassembled WGS sequence"/>
</dbReference>
<protein>
    <submittedName>
        <fullName evidence="1">Uncharacterized protein</fullName>
    </submittedName>
</protein>
<proteinExistence type="predicted"/>
<evidence type="ECO:0000313" key="2">
    <source>
        <dbReference type="Proteomes" id="UP000663881"/>
    </source>
</evidence>
<organism evidence="1 2">
    <name type="scientific">Adineta steineri</name>
    <dbReference type="NCBI Taxonomy" id="433720"/>
    <lineage>
        <taxon>Eukaryota</taxon>
        <taxon>Metazoa</taxon>
        <taxon>Spiralia</taxon>
        <taxon>Gnathifera</taxon>
        <taxon>Rotifera</taxon>
        <taxon>Eurotatoria</taxon>
        <taxon>Bdelloidea</taxon>
        <taxon>Adinetida</taxon>
        <taxon>Adinetidae</taxon>
        <taxon>Adineta</taxon>
    </lineage>
</organism>
<name>A0A820RM58_9BILA</name>
<reference evidence="1" key="1">
    <citation type="submission" date="2021-02" db="EMBL/GenBank/DDBJ databases">
        <authorList>
            <person name="Nowell W R."/>
        </authorList>
    </citation>
    <scope>NUCLEOTIDE SEQUENCE</scope>
</reference>
<dbReference type="AlphaFoldDB" id="A0A820RM58"/>
<comment type="caution">
    <text evidence="1">The sequence shown here is derived from an EMBL/GenBank/DDBJ whole genome shotgun (WGS) entry which is preliminary data.</text>
</comment>
<accession>A0A820RM58</accession>
<dbReference type="EMBL" id="CAJOAY010033743">
    <property type="protein sequence ID" value="CAF4440605.1"/>
    <property type="molecule type" value="Genomic_DNA"/>
</dbReference>
<feature type="non-terminal residue" evidence="1">
    <location>
        <position position="66"/>
    </location>
</feature>
<sequence length="66" mass="7104">MAAAQCGSDENDGIGDVRMWFRLNGEDMADSNTIQTVEKDTAVLVCQTAVELKTGDKLEIVIATDV</sequence>
<gene>
    <name evidence="1" type="ORF">OKA104_LOCUS53605</name>
</gene>